<evidence type="ECO:0000256" key="1">
    <source>
        <dbReference type="SAM" id="MobiDB-lite"/>
    </source>
</evidence>
<dbReference type="Proteomes" id="UP000750334">
    <property type="component" value="Unassembled WGS sequence"/>
</dbReference>
<feature type="region of interest" description="Disordered" evidence="1">
    <location>
        <begin position="1"/>
        <end position="55"/>
    </location>
</feature>
<evidence type="ECO:0000313" key="3">
    <source>
        <dbReference type="Proteomes" id="UP000750334"/>
    </source>
</evidence>
<gene>
    <name evidence="2" type="ORF">C6P45_000315</name>
</gene>
<dbReference type="EMBL" id="PUHR01000108">
    <property type="protein sequence ID" value="KAG0665919.1"/>
    <property type="molecule type" value="Genomic_DNA"/>
</dbReference>
<dbReference type="AlphaFoldDB" id="A0A9P6W8M6"/>
<proteinExistence type="predicted"/>
<keyword evidence="3" id="KW-1185">Reference proteome</keyword>
<accession>A0A9P6W8M6</accession>
<dbReference type="InterPro" id="IPR035260">
    <property type="entry name" value="Fin1"/>
</dbReference>
<evidence type="ECO:0000313" key="2">
    <source>
        <dbReference type="EMBL" id="KAG0665919.1"/>
    </source>
</evidence>
<dbReference type="Pfam" id="PF17300">
    <property type="entry name" value="FIN1"/>
    <property type="match status" value="2"/>
</dbReference>
<feature type="compositionally biased region" description="Polar residues" evidence="1">
    <location>
        <begin position="41"/>
        <end position="55"/>
    </location>
</feature>
<organism evidence="2 3">
    <name type="scientific">Maudiozyma exigua</name>
    <name type="common">Yeast</name>
    <name type="synonym">Kazachstania exigua</name>
    <dbReference type="NCBI Taxonomy" id="34358"/>
    <lineage>
        <taxon>Eukaryota</taxon>
        <taxon>Fungi</taxon>
        <taxon>Dikarya</taxon>
        <taxon>Ascomycota</taxon>
        <taxon>Saccharomycotina</taxon>
        <taxon>Saccharomycetes</taxon>
        <taxon>Saccharomycetales</taxon>
        <taxon>Saccharomycetaceae</taxon>
        <taxon>Maudiozyma</taxon>
    </lineage>
</organism>
<protein>
    <submittedName>
        <fullName evidence="2">Uncharacterized protein</fullName>
    </submittedName>
</protein>
<reference evidence="2 3" key="1">
    <citation type="submission" date="2020-11" db="EMBL/GenBank/DDBJ databases">
        <title>Kefir isolates.</title>
        <authorList>
            <person name="Marcisauskas S."/>
            <person name="Kim Y."/>
            <person name="Blasche S."/>
        </authorList>
    </citation>
    <scope>NUCLEOTIDE SEQUENCE [LARGE SCALE GENOMIC DNA]</scope>
    <source>
        <strain evidence="2 3">OG2</strain>
    </source>
</reference>
<sequence length="207" mass="23792">MSNSNNPDVFKRLQISPSKKNSISKPALRLSPVRKAHPSRDSQYTPSKYGTHLTSDRVTQSLDRTSVKFIPHFDSPSRSAIKTTPNGLSSSIVKAVSVSDTPKFRGSNLLNRLREEDSQSSIARQLMRENELRYKNRSDNKKVKFYLPSEENLQDEIKDMKSMFQQIIKRQDKLESSLEEIKLLLKIQNEDVSISKEHYKNEKLPKA</sequence>
<name>A0A9P6W8M6_MAUEX</name>
<comment type="caution">
    <text evidence="2">The sequence shown here is derived from an EMBL/GenBank/DDBJ whole genome shotgun (WGS) entry which is preliminary data.</text>
</comment>
<dbReference type="OrthoDB" id="4066508at2759"/>
<feature type="compositionally biased region" description="Low complexity" evidence="1">
    <location>
        <begin position="15"/>
        <end position="26"/>
    </location>
</feature>